<feature type="compositionally biased region" description="Low complexity" evidence="17">
    <location>
        <begin position="631"/>
        <end position="641"/>
    </location>
</feature>
<accession>A0A9Q0DM99</accession>
<evidence type="ECO:0000256" key="2">
    <source>
        <dbReference type="ARBA" id="ARBA00004123"/>
    </source>
</evidence>
<dbReference type="SUPFAM" id="SSF51045">
    <property type="entry name" value="WW domain"/>
    <property type="match status" value="1"/>
</dbReference>
<evidence type="ECO:0000313" key="19">
    <source>
        <dbReference type="EMBL" id="KAJ3590916.1"/>
    </source>
</evidence>
<dbReference type="InterPro" id="IPR001202">
    <property type="entry name" value="WW_dom"/>
</dbReference>
<dbReference type="PANTHER" id="PTHR21715">
    <property type="entry name" value="RH04127P"/>
    <property type="match status" value="1"/>
</dbReference>
<evidence type="ECO:0000256" key="13">
    <source>
        <dbReference type="ARBA" id="ARBA00023306"/>
    </source>
</evidence>
<evidence type="ECO:0000256" key="6">
    <source>
        <dbReference type="ARBA" id="ARBA00022763"/>
    </source>
</evidence>
<evidence type="ECO:0000259" key="18">
    <source>
        <dbReference type="PROSITE" id="PS50020"/>
    </source>
</evidence>
<comment type="subcellular location">
    <subcellularLocation>
        <location evidence="1">Cytoplasm</location>
        <location evidence="1">Cytoskeleton</location>
        <location evidence="1">Microtubule organizing center</location>
        <location evidence="1">Centrosome</location>
        <location evidence="1">Centriole</location>
    </subcellularLocation>
    <subcellularLocation>
        <location evidence="2">Nucleus</location>
    </subcellularLocation>
</comment>
<sequence length="795" mass="89552">MTTAALIGDQLILEEDYDDNYTPSEQEIEEYAREIGIDPEREPDLLWLAREGIVAPLPLEWKPCQDVTGDVYYFNFSTGQSTWDHPCDEHYRGVVTQERQRPQLAGTGATGEKKEKKKNKEKKEKKKKKKEPLLMPAPLSSALGPLPSTLGSLAPLRGLDGPTSNPPLRGSLGGTPSAGGLEPLKTSLGALRSSRGSGVPGSRQDDRASRLGREDRDEPVSGNQSACGSAGLLKNLYMDVEVLGGGLQYERGSGGAAAEECTEPELQDLAQSGDHSAEPPSQQESVASEQIEEVLSSIDDLKSDCLSKMSEKIMDPEDGSPASAAADHSPGRRVERLVLLHSGPSGSLSSPEPPGGDSRPRPKARVFGAPPGLQSPSNAQWREVESPTPGQGGPPAPGPPAEELSWKPRKTLRGEGEREEEKEMIGELRKQEEEVEEEKENASLEKERRIRLLQEELRREEEEEERRLKKESEERVRAVCERLESERSTEEARLREESDRKLEALRESGLRKRELQHRRLREEGGATIEGLRVTLEEEQAVEHDRLEARRRQDFDTLKAELEAELQVERRRLLGEKEEKLSSLRQELADVLQEVREEVQRDHDRKLEQMREEHRRELNALRENHLDEESELQGQLEQLALQTKDLKTQEEREQQKEELGRAMEEQERSRELTQRAREERRLAQREAEGVRAERDAARQDSRRAQEDRERLERKVEVLLERCSHLGCRVRELEQGERAGVSLRPQPRQEKSDVAEEREEKAEEEAAPPSGVNNGGSLHLDHPPLSPIPDSQSSLDQ</sequence>
<keyword evidence="5" id="KW-0132">Cell division</keyword>
<evidence type="ECO:0000256" key="12">
    <source>
        <dbReference type="ARBA" id="ARBA00023242"/>
    </source>
</evidence>
<dbReference type="EMBL" id="JANIIK010000114">
    <property type="protein sequence ID" value="KAJ3590916.1"/>
    <property type="molecule type" value="Genomic_DNA"/>
</dbReference>
<feature type="region of interest" description="Disordered" evidence="17">
    <location>
        <begin position="732"/>
        <end position="795"/>
    </location>
</feature>
<dbReference type="FunFam" id="3.30.1470.10:FF:000001">
    <property type="entry name" value="Centrosomal protein of 164 kDa"/>
    <property type="match status" value="1"/>
</dbReference>
<keyword evidence="6" id="KW-0227">DNA damage</keyword>
<feature type="region of interest" description="Disordered" evidence="17">
    <location>
        <begin position="94"/>
        <end position="228"/>
    </location>
</feature>
<dbReference type="CDD" id="cd00201">
    <property type="entry name" value="WW"/>
    <property type="match status" value="1"/>
</dbReference>
<keyword evidence="11" id="KW-0206">Cytoskeleton</keyword>
<keyword evidence="4" id="KW-0597">Phosphoprotein</keyword>
<evidence type="ECO:0000256" key="15">
    <source>
        <dbReference type="ARBA" id="ARBA00061715"/>
    </source>
</evidence>
<keyword evidence="12" id="KW-0539">Nucleus</keyword>
<dbReference type="OrthoDB" id="6344460at2759"/>
<feature type="compositionally biased region" description="Low complexity" evidence="17">
    <location>
        <begin position="133"/>
        <end position="156"/>
    </location>
</feature>
<feature type="compositionally biased region" description="Basic and acidic residues" evidence="17">
    <location>
        <begin position="745"/>
        <end position="759"/>
    </location>
</feature>
<comment type="caution">
    <text evidence="19">The sequence shown here is derived from an EMBL/GenBank/DDBJ whole genome shotgun (WGS) entry which is preliminary data.</text>
</comment>
<keyword evidence="20" id="KW-1185">Reference proteome</keyword>
<dbReference type="GO" id="GO:0051301">
    <property type="term" value="P:cell division"/>
    <property type="evidence" value="ECO:0007669"/>
    <property type="project" value="UniProtKB-KW"/>
</dbReference>
<evidence type="ECO:0000256" key="14">
    <source>
        <dbReference type="ARBA" id="ARBA00056906"/>
    </source>
</evidence>
<keyword evidence="8" id="KW-0970">Cilium biogenesis/degradation</keyword>
<keyword evidence="3" id="KW-0963">Cytoplasm</keyword>
<dbReference type="GO" id="GO:0006281">
    <property type="term" value="P:DNA repair"/>
    <property type="evidence" value="ECO:0007669"/>
    <property type="project" value="UniProtKB-KW"/>
</dbReference>
<dbReference type="SMART" id="SM00456">
    <property type="entry name" value="WW"/>
    <property type="match status" value="1"/>
</dbReference>
<feature type="compositionally biased region" description="Basic and acidic residues" evidence="17">
    <location>
        <begin position="299"/>
        <end position="315"/>
    </location>
</feature>
<comment type="function">
    <text evidence="14">Plays a role in microtubule organization and/or maintenance for the formation of primary cilia (PC), a microtubule-based structure that protrudes from the surface of epithelial cells. Plays a critical role in G2/M checkpoint and nuclear divisions. A key player in the DNA damage-activated ATR/ATM signaling cascade since it is required for the proper phosphorylation of H2AX, RPA, CHEK2 and CHEK1. Plays a critical role in chromosome segregation, acting as a mediator required for the maintenance of genomic stability through modulation of MDC1, RPA and CHEK1.</text>
</comment>
<evidence type="ECO:0000256" key="4">
    <source>
        <dbReference type="ARBA" id="ARBA00022553"/>
    </source>
</evidence>
<feature type="compositionally biased region" description="Basic and acidic residues" evidence="17">
    <location>
        <begin position="412"/>
        <end position="432"/>
    </location>
</feature>
<dbReference type="Proteomes" id="UP001148018">
    <property type="component" value="Unassembled WGS sequence"/>
</dbReference>
<name>A0A9Q0DM99_9TELE</name>
<feature type="region of interest" description="Disordered" evidence="17">
    <location>
        <begin position="598"/>
        <end position="710"/>
    </location>
</feature>
<keyword evidence="7" id="KW-0498">Mitosis</keyword>
<feature type="compositionally biased region" description="Basic and acidic residues" evidence="17">
    <location>
        <begin position="329"/>
        <end position="338"/>
    </location>
</feature>
<feature type="compositionally biased region" description="Polar residues" evidence="17">
    <location>
        <begin position="269"/>
        <end position="288"/>
    </location>
</feature>
<evidence type="ECO:0000256" key="11">
    <source>
        <dbReference type="ARBA" id="ARBA00023212"/>
    </source>
</evidence>
<evidence type="ECO:0000313" key="20">
    <source>
        <dbReference type="Proteomes" id="UP001148018"/>
    </source>
</evidence>
<evidence type="ECO:0000256" key="5">
    <source>
        <dbReference type="ARBA" id="ARBA00022618"/>
    </source>
</evidence>
<evidence type="ECO:0000256" key="17">
    <source>
        <dbReference type="SAM" id="MobiDB-lite"/>
    </source>
</evidence>
<evidence type="ECO:0000256" key="1">
    <source>
        <dbReference type="ARBA" id="ARBA00004114"/>
    </source>
</evidence>
<dbReference type="PANTHER" id="PTHR21715:SF0">
    <property type="entry name" value="RH04127P"/>
    <property type="match status" value="1"/>
</dbReference>
<organism evidence="19 20">
    <name type="scientific">Muraenolepis orangiensis</name>
    <name type="common">Patagonian moray cod</name>
    <dbReference type="NCBI Taxonomy" id="630683"/>
    <lineage>
        <taxon>Eukaryota</taxon>
        <taxon>Metazoa</taxon>
        <taxon>Chordata</taxon>
        <taxon>Craniata</taxon>
        <taxon>Vertebrata</taxon>
        <taxon>Euteleostomi</taxon>
        <taxon>Actinopterygii</taxon>
        <taxon>Neopterygii</taxon>
        <taxon>Teleostei</taxon>
        <taxon>Neoteleostei</taxon>
        <taxon>Acanthomorphata</taxon>
        <taxon>Zeiogadaria</taxon>
        <taxon>Gadariae</taxon>
        <taxon>Gadiformes</taxon>
        <taxon>Muraenolepidoidei</taxon>
        <taxon>Muraenolepididae</taxon>
        <taxon>Muraenolepis</taxon>
    </lineage>
</organism>
<dbReference type="Pfam" id="PF00397">
    <property type="entry name" value="WW"/>
    <property type="match status" value="1"/>
</dbReference>
<dbReference type="PROSITE" id="PS50020">
    <property type="entry name" value="WW_DOMAIN_2"/>
    <property type="match status" value="1"/>
</dbReference>
<dbReference type="GO" id="GO:0005814">
    <property type="term" value="C:centriole"/>
    <property type="evidence" value="ECO:0007669"/>
    <property type="project" value="UniProtKB-SubCell"/>
</dbReference>
<evidence type="ECO:0000256" key="7">
    <source>
        <dbReference type="ARBA" id="ARBA00022776"/>
    </source>
</evidence>
<reference evidence="19" key="1">
    <citation type="submission" date="2022-07" db="EMBL/GenBank/DDBJ databases">
        <title>Chromosome-level genome of Muraenolepis orangiensis.</title>
        <authorList>
            <person name="Kim J."/>
        </authorList>
    </citation>
    <scope>NUCLEOTIDE SEQUENCE</scope>
    <source>
        <strain evidence="19">KU_S4_2022</strain>
        <tissue evidence="19">Muscle</tissue>
    </source>
</reference>
<keyword evidence="9" id="KW-0175">Coiled coil</keyword>
<dbReference type="Gene3D" id="3.30.1470.10">
    <property type="entry name" value="Photosystem I PsaD, reaction center subunit II"/>
    <property type="match status" value="1"/>
</dbReference>
<evidence type="ECO:0000256" key="10">
    <source>
        <dbReference type="ARBA" id="ARBA00023204"/>
    </source>
</evidence>
<proteinExistence type="predicted"/>
<feature type="compositionally biased region" description="Basic residues" evidence="17">
    <location>
        <begin position="115"/>
        <end position="130"/>
    </location>
</feature>
<dbReference type="InterPro" id="IPR053233">
    <property type="entry name" value="ABRA-related"/>
</dbReference>
<dbReference type="GO" id="GO:0097539">
    <property type="term" value="C:ciliary transition fiber"/>
    <property type="evidence" value="ECO:0007669"/>
    <property type="project" value="UniProtKB-ARBA"/>
</dbReference>
<feature type="compositionally biased region" description="Low complexity" evidence="17">
    <location>
        <begin position="339"/>
        <end position="350"/>
    </location>
</feature>
<evidence type="ECO:0000256" key="8">
    <source>
        <dbReference type="ARBA" id="ARBA00022794"/>
    </source>
</evidence>
<feature type="compositionally biased region" description="Low complexity" evidence="17">
    <location>
        <begin position="187"/>
        <end position="202"/>
    </location>
</feature>
<keyword evidence="10" id="KW-0234">DNA repair</keyword>
<feature type="domain" description="WW" evidence="18">
    <location>
        <begin position="55"/>
        <end position="88"/>
    </location>
</feature>
<feature type="compositionally biased region" description="Basic and acidic residues" evidence="17">
    <location>
        <begin position="643"/>
        <end position="710"/>
    </location>
</feature>
<comment type="subunit">
    <text evidence="15">Interacts (via N-terminus) with ATRIP. Interacts with ATM, ATR and MDC1. Interacts with XPA (via N-terminus) upon UV irradiation. Interacts with CEP83, CCDC92, TTBK2, DVL3, NPHP3 and weakly with NPHP4. Interacts with DZIP1.</text>
</comment>
<feature type="compositionally biased region" description="Basic and acidic residues" evidence="17">
    <location>
        <begin position="203"/>
        <end position="219"/>
    </location>
</feature>
<feature type="compositionally biased region" description="Basic and acidic residues" evidence="17">
    <location>
        <begin position="598"/>
        <end position="626"/>
    </location>
</feature>
<gene>
    <name evidence="19" type="ORF">NHX12_008864</name>
</gene>
<feature type="region of interest" description="Disordered" evidence="17">
    <location>
        <begin position="250"/>
        <end position="444"/>
    </location>
</feature>
<protein>
    <recommendedName>
        <fullName evidence="16">Centrosomal protein of 164 kDa</fullName>
    </recommendedName>
</protein>
<dbReference type="GO" id="GO:0030030">
    <property type="term" value="P:cell projection organization"/>
    <property type="evidence" value="ECO:0007669"/>
    <property type="project" value="UniProtKB-KW"/>
</dbReference>
<dbReference type="PROSITE" id="PS01159">
    <property type="entry name" value="WW_DOMAIN_1"/>
    <property type="match status" value="1"/>
</dbReference>
<dbReference type="InterPro" id="IPR036020">
    <property type="entry name" value="WW_dom_sf"/>
</dbReference>
<keyword evidence="13" id="KW-0131">Cell cycle</keyword>
<evidence type="ECO:0000256" key="3">
    <source>
        <dbReference type="ARBA" id="ARBA00022490"/>
    </source>
</evidence>
<dbReference type="GO" id="GO:0005634">
    <property type="term" value="C:nucleus"/>
    <property type="evidence" value="ECO:0007669"/>
    <property type="project" value="UniProtKB-SubCell"/>
</dbReference>
<dbReference type="AlphaFoldDB" id="A0A9Q0DM99"/>
<evidence type="ECO:0000256" key="16">
    <source>
        <dbReference type="ARBA" id="ARBA00067900"/>
    </source>
</evidence>
<evidence type="ECO:0000256" key="9">
    <source>
        <dbReference type="ARBA" id="ARBA00023054"/>
    </source>
</evidence>